<protein>
    <submittedName>
        <fullName evidence="1">(northern house mosquito) hypothetical protein</fullName>
    </submittedName>
</protein>
<dbReference type="AlphaFoldDB" id="A0A8D8EWZ9"/>
<dbReference type="EMBL" id="HBUE01012773">
    <property type="protein sequence ID" value="CAG6449248.1"/>
    <property type="molecule type" value="Transcribed_RNA"/>
</dbReference>
<proteinExistence type="predicted"/>
<name>A0A8D8EWZ9_CULPI</name>
<accession>A0A8D8EWZ9</accession>
<evidence type="ECO:0000313" key="1">
    <source>
        <dbReference type="EMBL" id="CAG6449248.1"/>
    </source>
</evidence>
<sequence>MVWSSSSSLETSFCRSTAASSHSIVVRGGRSAFVVLLWGGDSCPERKWCVAFALGYQTRDDRRPEHWHQLNTPRRARCTFIKVYFTQEKKRRAMIRFSDFDFLYLLFDR</sequence>
<reference evidence="1" key="1">
    <citation type="submission" date="2021-05" db="EMBL/GenBank/DDBJ databases">
        <authorList>
            <person name="Alioto T."/>
            <person name="Alioto T."/>
            <person name="Gomez Garrido J."/>
        </authorList>
    </citation>
    <scope>NUCLEOTIDE SEQUENCE</scope>
</reference>
<organism evidence="1">
    <name type="scientific">Culex pipiens</name>
    <name type="common">House mosquito</name>
    <dbReference type="NCBI Taxonomy" id="7175"/>
    <lineage>
        <taxon>Eukaryota</taxon>
        <taxon>Metazoa</taxon>
        <taxon>Ecdysozoa</taxon>
        <taxon>Arthropoda</taxon>
        <taxon>Hexapoda</taxon>
        <taxon>Insecta</taxon>
        <taxon>Pterygota</taxon>
        <taxon>Neoptera</taxon>
        <taxon>Endopterygota</taxon>
        <taxon>Diptera</taxon>
        <taxon>Nematocera</taxon>
        <taxon>Culicoidea</taxon>
        <taxon>Culicidae</taxon>
        <taxon>Culicinae</taxon>
        <taxon>Culicini</taxon>
        <taxon>Culex</taxon>
        <taxon>Culex</taxon>
    </lineage>
</organism>